<reference evidence="1 2" key="1">
    <citation type="submission" date="2014-07" db="EMBL/GenBank/DDBJ databases">
        <title>Draft Genome Sequence of Gephyronic Acid Producer, Cystobacter violaceus Strain Cb vi76.</title>
        <authorList>
            <person name="Stevens D.C."/>
            <person name="Young J."/>
            <person name="Carmichael R."/>
            <person name="Tan J."/>
            <person name="Taylor R.E."/>
        </authorList>
    </citation>
    <scope>NUCLEOTIDE SEQUENCE [LARGE SCALE GENOMIC DNA]</scope>
    <source>
        <strain evidence="1 2">Cb vi76</strain>
    </source>
</reference>
<accession>A0A084SIW3</accession>
<organism evidence="1 2">
    <name type="scientific">Archangium violaceum Cb vi76</name>
    <dbReference type="NCBI Taxonomy" id="1406225"/>
    <lineage>
        <taxon>Bacteria</taxon>
        <taxon>Pseudomonadati</taxon>
        <taxon>Myxococcota</taxon>
        <taxon>Myxococcia</taxon>
        <taxon>Myxococcales</taxon>
        <taxon>Cystobacterineae</taxon>
        <taxon>Archangiaceae</taxon>
        <taxon>Archangium</taxon>
    </lineage>
</organism>
<dbReference type="EMBL" id="JPMI01000291">
    <property type="protein sequence ID" value="KFA88398.1"/>
    <property type="molecule type" value="Genomic_DNA"/>
</dbReference>
<name>A0A084SIW3_9BACT</name>
<comment type="caution">
    <text evidence="1">The sequence shown here is derived from an EMBL/GenBank/DDBJ whole genome shotgun (WGS) entry which is preliminary data.</text>
</comment>
<evidence type="ECO:0000313" key="1">
    <source>
        <dbReference type="EMBL" id="KFA88398.1"/>
    </source>
</evidence>
<sequence length="259" mass="27894">MSRWPLWAVLAPGEPAQLESRALAIAMPDWEEEDGDEPPFEVIPGSGRYHAIVGVDPIDIGAEMQIAKALSLECDEPVYSIERANDPWTVMSWRSGAPDVLEVSPDGLAKSLGSPLPGGGKPLNHAAATPLRHVALVEGVRAYEAHRALEDDYGRPLPPGRYHLEDTPRGLRVSSGTGDIGFADVNLSERLPNATVYGVMASPGLDVFVVNRLEGGECIGQFAQPPREDSFMPVVSDIKGESSPERILAALGIPAEWFR</sequence>
<dbReference type="RefSeq" id="WP_043408542.1">
    <property type="nucleotide sequence ID" value="NZ_JPMI01000291.1"/>
</dbReference>
<gene>
    <name evidence="1" type="ORF">Q664_40920</name>
</gene>
<protein>
    <submittedName>
        <fullName evidence="1">Uncharacterized protein</fullName>
    </submittedName>
</protein>
<evidence type="ECO:0000313" key="2">
    <source>
        <dbReference type="Proteomes" id="UP000028547"/>
    </source>
</evidence>
<dbReference type="AlphaFoldDB" id="A0A084SIW3"/>
<proteinExistence type="predicted"/>
<dbReference type="Proteomes" id="UP000028547">
    <property type="component" value="Unassembled WGS sequence"/>
</dbReference>